<accession>A0A0K2GAS0</accession>
<protein>
    <recommendedName>
        <fullName evidence="3">Transporter</fullName>
    </recommendedName>
</protein>
<keyword evidence="2" id="KW-1185">Reference proteome</keyword>
<dbReference type="KEGG" id="nmv:NITMOv2_1616"/>
<dbReference type="Pfam" id="PF13557">
    <property type="entry name" value="Phenol_MetA_deg"/>
    <property type="match status" value="1"/>
</dbReference>
<evidence type="ECO:0008006" key="3">
    <source>
        <dbReference type="Google" id="ProtNLM"/>
    </source>
</evidence>
<reference evidence="1 2" key="1">
    <citation type="journal article" date="2015" name="Proc. Natl. Acad. Sci. U.S.A.">
        <title>Expanded metabolic versatility of ubiquitous nitrite-oxidizing bacteria from the genus Nitrospira.</title>
        <authorList>
            <person name="Koch H."/>
            <person name="Lucker S."/>
            <person name="Albertsen M."/>
            <person name="Kitzinger K."/>
            <person name="Herbold C."/>
            <person name="Spieck E."/>
            <person name="Nielsen P.H."/>
            <person name="Wagner M."/>
            <person name="Daims H."/>
        </authorList>
    </citation>
    <scope>NUCLEOTIDE SEQUENCE [LARGE SCALE GENOMIC DNA]</scope>
    <source>
        <strain evidence="1 2">NSP M-1</strain>
    </source>
</reference>
<dbReference type="Proteomes" id="UP000069205">
    <property type="component" value="Chromosome"/>
</dbReference>
<dbReference type="STRING" id="42253.NITMOv2_1616"/>
<dbReference type="AlphaFoldDB" id="A0A0K2GAS0"/>
<dbReference type="InterPro" id="IPR025737">
    <property type="entry name" value="FApF"/>
</dbReference>
<organism evidence="1 2">
    <name type="scientific">Nitrospira moscoviensis</name>
    <dbReference type="NCBI Taxonomy" id="42253"/>
    <lineage>
        <taxon>Bacteria</taxon>
        <taxon>Pseudomonadati</taxon>
        <taxon>Nitrospirota</taxon>
        <taxon>Nitrospiria</taxon>
        <taxon>Nitrospirales</taxon>
        <taxon>Nitrospiraceae</taxon>
        <taxon>Nitrospira</taxon>
    </lineage>
</organism>
<dbReference type="RefSeq" id="WP_145976215.1">
    <property type="nucleotide sequence ID" value="NZ_CP011801.1"/>
</dbReference>
<sequence>MRRACIFIAFIISILTLSVTMVSRSEASCGAVQCFVVVGSQQQVPQKGLLTINGIYNYTPMRLLEGTSGIIPAIDQAGRRLILDHHQETRTITQTYTLDLNYGVTDRFGIQVTLPYLKRKHNHTDGLGEEGPNGEGKPVNFFDNGIGDIRITAKYNALPTLRSMLVMGFGVDVPTGDTNERDSTGKIMEAPTQLGRGNVGVIGSVYQTYELIPHRLNQFAFASYRHTFRNNDGYQFGDEYLLNFGFNLMPMPWLVLTNQLNYRYLTHDNISASLERSASLGDGAGFPGDPIVLDPNITNRRVPNTGSTYLAYTPGFLINLGETTQFYFYSQIPIARDFNNNLAQGVSFIFGITKWLSLTKS</sequence>
<dbReference type="EMBL" id="CP011801">
    <property type="protein sequence ID" value="ALA58040.1"/>
    <property type="molecule type" value="Genomic_DNA"/>
</dbReference>
<dbReference type="OrthoDB" id="9776852at2"/>
<evidence type="ECO:0000313" key="1">
    <source>
        <dbReference type="EMBL" id="ALA58040.1"/>
    </source>
</evidence>
<proteinExistence type="predicted"/>
<gene>
    <name evidence="1" type="ORF">NITMOv2_1616</name>
</gene>
<evidence type="ECO:0000313" key="2">
    <source>
        <dbReference type="Proteomes" id="UP000069205"/>
    </source>
</evidence>
<name>A0A0K2GAS0_NITMO</name>
<dbReference type="PATRIC" id="fig|42253.5.peg.1590"/>